<dbReference type="Gene3D" id="1.25.40.10">
    <property type="entry name" value="Tetratricopeptide repeat domain"/>
    <property type="match status" value="1"/>
</dbReference>
<protein>
    <recommendedName>
        <fullName evidence="4">Clr5 domain-containing protein</fullName>
    </recommendedName>
</protein>
<organism evidence="2 3">
    <name type="scientific">Diaporthe vaccinii</name>
    <dbReference type="NCBI Taxonomy" id="105482"/>
    <lineage>
        <taxon>Eukaryota</taxon>
        <taxon>Fungi</taxon>
        <taxon>Dikarya</taxon>
        <taxon>Ascomycota</taxon>
        <taxon>Pezizomycotina</taxon>
        <taxon>Sordariomycetes</taxon>
        <taxon>Sordariomycetidae</taxon>
        <taxon>Diaporthales</taxon>
        <taxon>Diaporthaceae</taxon>
        <taxon>Diaporthe</taxon>
        <taxon>Diaporthe eres species complex</taxon>
    </lineage>
</organism>
<feature type="region of interest" description="Disordered" evidence="1">
    <location>
        <begin position="430"/>
        <end position="450"/>
    </location>
</feature>
<evidence type="ECO:0000313" key="2">
    <source>
        <dbReference type="EMBL" id="KAL2288789.1"/>
    </source>
</evidence>
<gene>
    <name evidence="2" type="ORF">FJTKL_03449</name>
</gene>
<evidence type="ECO:0000313" key="3">
    <source>
        <dbReference type="Proteomes" id="UP001600888"/>
    </source>
</evidence>
<reference evidence="2 3" key="1">
    <citation type="submission" date="2024-03" db="EMBL/GenBank/DDBJ databases">
        <title>A high-quality draft genome sequence of Diaporthe vaccinii, a causative agent of upright dieback and viscid rot disease in cranberry plants.</title>
        <authorList>
            <person name="Sarrasin M."/>
            <person name="Lang B.F."/>
            <person name="Burger G."/>
        </authorList>
    </citation>
    <scope>NUCLEOTIDE SEQUENCE [LARGE SCALE GENOMIC DNA]</scope>
    <source>
        <strain evidence="2 3">IS7</strain>
    </source>
</reference>
<proteinExistence type="predicted"/>
<evidence type="ECO:0000256" key="1">
    <source>
        <dbReference type="SAM" id="MobiDB-lite"/>
    </source>
</evidence>
<dbReference type="EMBL" id="JBAWTH010000015">
    <property type="protein sequence ID" value="KAL2288789.1"/>
    <property type="molecule type" value="Genomic_DNA"/>
</dbReference>
<dbReference type="Proteomes" id="UP001600888">
    <property type="component" value="Unassembled WGS sequence"/>
</dbReference>
<name>A0ABR4F281_9PEZI</name>
<comment type="caution">
    <text evidence="2">The sequence shown here is derived from an EMBL/GenBank/DDBJ whole genome shotgun (WGS) entry which is preliminary data.</text>
</comment>
<evidence type="ECO:0008006" key="4">
    <source>
        <dbReference type="Google" id="ProtNLM"/>
    </source>
</evidence>
<dbReference type="InterPro" id="IPR011990">
    <property type="entry name" value="TPR-like_helical_dom_sf"/>
</dbReference>
<accession>A0ABR4F281</accession>
<sequence length="450" mass="50718">MLYEPPVLMSRSRAKMYKTRLKSWGCRKNISLRDGLDSDTVQRALCERQHGHVRLPNGQTVDSSRLAAHIRRRFQRNAAVAGHGTTPTAHLRAVRPPNTFYVSETVLFSVRTYILGEYQDTITTAEALDELRRRGSDGSSKWSRFTYAVKAALNEDKFSRALVLMRQAPEELGLLLRGRPASLLSQLFMFLAHVTRRPFSDDGQRAQFLVVVRSLVRYGESLAAQLQLPRNHPLRQLLRALALPALDRQELGQLAAQAWRLSLSTWDGIVAVPESTSALGEWMNFSAVGGLGGLPADFGTTIEQTLRNLEAKHGGRDERCIKALWMHAEYLSTVDDDRGLDGHLDGRICDIFRELLRRGAEGPPRLVAYRFIADAHRARGERGLAEENLRSSIDVMRRAFGEAEPMVLTYVSDLETWLIEWGETEKATEGGKWREELQSAVDKKGMTPRE</sequence>
<keyword evidence="3" id="KW-1185">Reference proteome</keyword>